<reference evidence="2 3" key="1">
    <citation type="submission" date="2019-12" db="EMBL/GenBank/DDBJ databases">
        <title>Halocatena pleomorpha gen. nov. sp. nov., an extremely halophilic archaeon of family Halobacteriaceae isolated from saltpan soil.</title>
        <authorList>
            <person name="Pal Y."/>
            <person name="Verma A."/>
            <person name="Krishnamurthi S."/>
            <person name="Kumar P."/>
        </authorList>
    </citation>
    <scope>NUCLEOTIDE SEQUENCE [LARGE SCALE GENOMIC DNA]</scope>
    <source>
        <strain evidence="2 3">JCM 16495</strain>
    </source>
</reference>
<evidence type="ECO:0000313" key="3">
    <source>
        <dbReference type="Proteomes" id="UP000451471"/>
    </source>
</evidence>
<protein>
    <submittedName>
        <fullName evidence="2">Amphi-Trp domain-containing protein</fullName>
    </submittedName>
</protein>
<comment type="caution">
    <text evidence="2">The sequence shown here is derived from an EMBL/GenBank/DDBJ whole genome shotgun (WGS) entry which is preliminary data.</text>
</comment>
<proteinExistence type="predicted"/>
<dbReference type="Proteomes" id="UP000451471">
    <property type="component" value="Unassembled WGS sequence"/>
</dbReference>
<sequence>MAEKLQDEAKLSREDAADRLEGLAREIREGSGSIRVGNKTVELSPSEEVTYEISVKERSSLLRGNRETITVTMEWKP</sequence>
<feature type="domain" description="Amphi-Trp" evidence="1">
    <location>
        <begin position="5"/>
        <end position="76"/>
    </location>
</feature>
<dbReference type="OrthoDB" id="270530at2157"/>
<dbReference type="Pfam" id="PF20068">
    <property type="entry name" value="Amphi-Trp"/>
    <property type="match status" value="1"/>
</dbReference>
<dbReference type="EMBL" id="WSZK01000008">
    <property type="protein sequence ID" value="MWG33515.1"/>
    <property type="molecule type" value="Genomic_DNA"/>
</dbReference>
<dbReference type="InterPro" id="IPR027598">
    <property type="entry name" value="Amphi-Trp_dom"/>
</dbReference>
<gene>
    <name evidence="2" type="ORF">GQS65_03245</name>
</gene>
<keyword evidence="3" id="KW-1185">Reference proteome</keyword>
<dbReference type="RefSeq" id="WP_158203246.1">
    <property type="nucleotide sequence ID" value="NZ_WSZK01000008.1"/>
</dbReference>
<dbReference type="NCBIfam" id="TIGR04354">
    <property type="entry name" value="amphi-Trp"/>
    <property type="match status" value="1"/>
</dbReference>
<evidence type="ECO:0000313" key="2">
    <source>
        <dbReference type="EMBL" id="MWG33515.1"/>
    </source>
</evidence>
<name>A0A6B0GN11_9EURY</name>
<dbReference type="AlphaFoldDB" id="A0A6B0GN11"/>
<accession>A0A6B0GN11</accession>
<evidence type="ECO:0000259" key="1">
    <source>
        <dbReference type="Pfam" id="PF20068"/>
    </source>
</evidence>
<organism evidence="2 3">
    <name type="scientific">Halomarina oriensis</name>
    <dbReference type="NCBI Taxonomy" id="671145"/>
    <lineage>
        <taxon>Archaea</taxon>
        <taxon>Methanobacteriati</taxon>
        <taxon>Methanobacteriota</taxon>
        <taxon>Stenosarchaea group</taxon>
        <taxon>Halobacteria</taxon>
        <taxon>Halobacteriales</taxon>
        <taxon>Natronomonadaceae</taxon>
        <taxon>Halomarina</taxon>
    </lineage>
</organism>